<reference evidence="9" key="1">
    <citation type="submission" date="2021-02" db="EMBL/GenBank/DDBJ databases">
        <title>Genome sequence Cadophora malorum strain M34.</title>
        <authorList>
            <person name="Stefanovic E."/>
            <person name="Vu D."/>
            <person name="Scully C."/>
            <person name="Dijksterhuis J."/>
            <person name="Roader J."/>
            <person name="Houbraken J."/>
        </authorList>
    </citation>
    <scope>NUCLEOTIDE SEQUENCE</scope>
    <source>
        <strain evidence="9">M34</strain>
    </source>
</reference>
<evidence type="ECO:0000259" key="8">
    <source>
        <dbReference type="SMART" id="SM01024"/>
    </source>
</evidence>
<gene>
    <name evidence="9" type="ORF">IFR04_000991</name>
</gene>
<dbReference type="AlphaFoldDB" id="A0A8H8BW04"/>
<evidence type="ECO:0000259" key="7">
    <source>
        <dbReference type="SMART" id="SM00382"/>
    </source>
</evidence>
<accession>A0A8H8BW04</accession>
<dbReference type="Gene3D" id="3.40.50.300">
    <property type="entry name" value="P-loop containing nucleotide triphosphate hydrolases"/>
    <property type="match status" value="2"/>
</dbReference>
<dbReference type="InterPro" id="IPR057495">
    <property type="entry name" value="AAA_lid_BCS1"/>
</dbReference>
<evidence type="ECO:0000313" key="9">
    <source>
        <dbReference type="EMBL" id="KAG4425784.1"/>
    </source>
</evidence>
<dbReference type="EMBL" id="JAFJYH010000007">
    <property type="protein sequence ID" value="KAG4425784.1"/>
    <property type="molecule type" value="Genomic_DNA"/>
</dbReference>
<evidence type="ECO:0000313" key="10">
    <source>
        <dbReference type="Proteomes" id="UP000664132"/>
    </source>
</evidence>
<dbReference type="SMART" id="SM00382">
    <property type="entry name" value="AAA"/>
    <property type="match status" value="2"/>
</dbReference>
<dbReference type="SMART" id="SM01024">
    <property type="entry name" value="BCS1_N"/>
    <property type="match status" value="1"/>
</dbReference>
<evidence type="ECO:0000256" key="5">
    <source>
        <dbReference type="ARBA" id="ARBA00022840"/>
    </source>
</evidence>
<comment type="subcellular location">
    <subcellularLocation>
        <location evidence="1">Mitochondrion inner membrane</location>
        <topology evidence="1">Single-pass membrane protein</topology>
    </subcellularLocation>
</comment>
<feature type="region of interest" description="Disordered" evidence="6">
    <location>
        <begin position="475"/>
        <end position="498"/>
    </location>
</feature>
<organism evidence="9 10">
    <name type="scientific">Cadophora malorum</name>
    <dbReference type="NCBI Taxonomy" id="108018"/>
    <lineage>
        <taxon>Eukaryota</taxon>
        <taxon>Fungi</taxon>
        <taxon>Dikarya</taxon>
        <taxon>Ascomycota</taxon>
        <taxon>Pezizomycotina</taxon>
        <taxon>Leotiomycetes</taxon>
        <taxon>Helotiales</taxon>
        <taxon>Ploettnerulaceae</taxon>
        <taxon>Cadophora</taxon>
    </lineage>
</organism>
<dbReference type="PROSITE" id="PS00674">
    <property type="entry name" value="AAA"/>
    <property type="match status" value="1"/>
</dbReference>
<dbReference type="Proteomes" id="UP000664132">
    <property type="component" value="Unassembled WGS sequence"/>
</dbReference>
<dbReference type="InterPro" id="IPR014851">
    <property type="entry name" value="BCS1_N"/>
</dbReference>
<dbReference type="Pfam" id="PF22942">
    <property type="entry name" value="DUF7025"/>
    <property type="match status" value="1"/>
</dbReference>
<evidence type="ECO:0000256" key="4">
    <source>
        <dbReference type="ARBA" id="ARBA00022801"/>
    </source>
</evidence>
<evidence type="ECO:0008006" key="11">
    <source>
        <dbReference type="Google" id="ProtNLM"/>
    </source>
</evidence>
<dbReference type="Pfam" id="PF00004">
    <property type="entry name" value="AAA"/>
    <property type="match status" value="2"/>
</dbReference>
<protein>
    <recommendedName>
        <fullName evidence="11">P-loop containing nucleoside triphosphate hydrolase protein</fullName>
    </recommendedName>
</protein>
<dbReference type="PANTHER" id="PTHR46411">
    <property type="entry name" value="FAMILY ATPASE, PUTATIVE-RELATED"/>
    <property type="match status" value="1"/>
</dbReference>
<feature type="compositionally biased region" description="Basic and acidic residues" evidence="6">
    <location>
        <begin position="475"/>
        <end position="490"/>
    </location>
</feature>
<keyword evidence="3" id="KW-0496">Mitochondrion</keyword>
<evidence type="ECO:0000256" key="2">
    <source>
        <dbReference type="ARBA" id="ARBA00022741"/>
    </source>
</evidence>
<proteinExistence type="predicted"/>
<dbReference type="InterPro" id="IPR054289">
    <property type="entry name" value="DUF7025"/>
</dbReference>
<dbReference type="InterPro" id="IPR003593">
    <property type="entry name" value="AAA+_ATPase"/>
</dbReference>
<keyword evidence="2" id="KW-0547">Nucleotide-binding</keyword>
<feature type="domain" description="AAA+ ATPase" evidence="7">
    <location>
        <begin position="1061"/>
        <end position="1185"/>
    </location>
</feature>
<dbReference type="PANTHER" id="PTHR46411:SF1">
    <property type="entry name" value="FAMILY ATPASE, PUTATIVE (AFU_ORTHOLOGUE AFUA_7G05752)-RELATED"/>
    <property type="match status" value="1"/>
</dbReference>
<evidence type="ECO:0000256" key="3">
    <source>
        <dbReference type="ARBA" id="ARBA00022792"/>
    </source>
</evidence>
<dbReference type="OrthoDB" id="10042665at2759"/>
<sequence length="1278" mass="143655">MSISSNCHHSFVLLKSESTLIQWVCSLCRSGPHWYIFECKYCKLKTCRPSSTVHLHYREDAYEMLMLWISSQSFAQNARSSLATADLTPSLNCSRNNHPNGRDANKRTLSYTPWNGRFFMQYNGRLLVFRRQYQAGDFRSREDVSISCFGRSPQILKDLLSECHTEFSKLIQGKTCVLEHQDGAWIRSAASDMRRISTVVLDQGKKTGLLKDISDFLNPTSQRWYSDRGIPYRRGYLLYGPPGTGKSSLSLSIAGHFGLDIYILSLSAINEATLKGLFAKLPSRCIILLEDIDAVSSNRDTGLDSRQIAIDSLPQGRKPASGTVSLSTLLNVIDGVGSQEGRVLIMTTNYITRLDGALIRPGRVDKKVELGLADSQMAADLFCLVFKPKEGDATLSKDAHLGENRTALEATISQSEDDNRVERLAEKFAAKVPELKFSPAEIFSFLLEYRKSPEEAIHNVEQLISTPVGPRLEAPRRTEDAKLDDTRWDEESSTTQVSTEMVQTSFAMGPKTPPSSPNPWSAKPFTISSDGQELIKAVTNMQMDNTRFQRCTYSQTPPENSSEATPTELCSPTSCHESPTNQISSQIVTYHQVQQFLDTFNKLAIKQEPPPTPSPPIKMSGESGEPRARASKLEFKTVNEVWDKKACKYSIEESPKSIDEATELDQYVFVVRARIGQYIHSKQSPCTQKDILDKKAMTNTIYIDIKSKWLRDVLRIVLKGVHGNGAQEDKPSIEQNLLHHYLIELQSYRSSTDPLDPTCAAHLDLLIQHIRITYTDTRARLLPLLISGEIPYDLLWTLFKPNTFAYTTCPGTKKQRCIKYDFGEERSTADGIVYFHIKGRYIDFDGKVFGEVPVDTGILKYRGSKPINSLDVFPLRYHENVDQVRKELAMCGRKFRSVKSIQHLQYSGTAFQVVRGEPVAMSISSRIIIDAAQFRKINPNYTRPSLIRAANRGHDSNPINLWFDDDGPPPSSNVVKVKADVDVDMQGEEHLIMCSPTVLGYSLNDKLWLEFAVDDITEISWNYSLWNHLAIEPKQKSLTLALAASHTQRTPEHSFDDIVKGKGRGLIIGPPGVGKTLTAEALSEHLERPLYTISAGDLSSDAAKLEKQLSLHFELADHWHALLLLDEADVFLRKRDTDHIHNSLVSVFLRKLEYYQGIMLLTTNRVRDFDDAIQSRIHLALRYSPLGFDTRKGIWDTFLQNAMTAGGRADFGDESLDELAKQDLNGRQIRNVVRAAHALASKEGTVMSYAHLEVVIDLGKEFQADAQGGSSENMRSYF</sequence>
<keyword evidence="3" id="KW-0472">Membrane</keyword>
<dbReference type="CDD" id="cd19481">
    <property type="entry name" value="RecA-like_protease"/>
    <property type="match status" value="1"/>
</dbReference>
<evidence type="ECO:0000256" key="1">
    <source>
        <dbReference type="ARBA" id="ARBA00004434"/>
    </source>
</evidence>
<keyword evidence="5" id="KW-0067">ATP-binding</keyword>
<dbReference type="GO" id="GO:0005524">
    <property type="term" value="F:ATP binding"/>
    <property type="evidence" value="ECO:0007669"/>
    <property type="project" value="UniProtKB-KW"/>
</dbReference>
<name>A0A8H8BW04_9HELO</name>
<evidence type="ECO:0000256" key="6">
    <source>
        <dbReference type="SAM" id="MobiDB-lite"/>
    </source>
</evidence>
<feature type="domain" description="BCS1 N-terminal" evidence="8">
    <location>
        <begin position="19"/>
        <end position="199"/>
    </location>
</feature>
<keyword evidence="10" id="KW-1185">Reference proteome</keyword>
<keyword evidence="4" id="KW-0378">Hydrolase</keyword>
<dbReference type="Pfam" id="PF08740">
    <property type="entry name" value="BCS1_N"/>
    <property type="match status" value="1"/>
</dbReference>
<dbReference type="GO" id="GO:0016887">
    <property type="term" value="F:ATP hydrolysis activity"/>
    <property type="evidence" value="ECO:0007669"/>
    <property type="project" value="InterPro"/>
</dbReference>
<dbReference type="SUPFAM" id="SSF52540">
    <property type="entry name" value="P-loop containing nucleoside triphosphate hydrolases"/>
    <property type="match status" value="2"/>
</dbReference>
<feature type="region of interest" description="Disordered" evidence="6">
    <location>
        <begin position="553"/>
        <end position="580"/>
    </location>
</feature>
<feature type="domain" description="AAA+ ATPase" evidence="7">
    <location>
        <begin position="232"/>
        <end position="374"/>
    </location>
</feature>
<keyword evidence="3" id="KW-0999">Mitochondrion inner membrane</keyword>
<dbReference type="InterPro" id="IPR003959">
    <property type="entry name" value="ATPase_AAA_core"/>
</dbReference>
<dbReference type="Pfam" id="PF25426">
    <property type="entry name" value="AAA_lid_BCS1"/>
    <property type="match status" value="1"/>
</dbReference>
<dbReference type="InterPro" id="IPR003960">
    <property type="entry name" value="ATPase_AAA_CS"/>
</dbReference>
<dbReference type="InterPro" id="IPR027417">
    <property type="entry name" value="P-loop_NTPase"/>
</dbReference>
<dbReference type="GO" id="GO:0005743">
    <property type="term" value="C:mitochondrial inner membrane"/>
    <property type="evidence" value="ECO:0007669"/>
    <property type="project" value="UniProtKB-SubCell"/>
</dbReference>
<comment type="caution">
    <text evidence="9">The sequence shown here is derived from an EMBL/GenBank/DDBJ whole genome shotgun (WGS) entry which is preliminary data.</text>
</comment>